<keyword evidence="2" id="KW-1185">Reference proteome</keyword>
<comment type="caution">
    <text evidence="1">The sequence shown here is derived from an EMBL/GenBank/DDBJ whole genome shotgun (WGS) entry which is preliminary data.</text>
</comment>
<reference evidence="1" key="1">
    <citation type="submission" date="2021-05" db="EMBL/GenBank/DDBJ databases">
        <title>Molecular characterization for Shewanella algae harboring chromosomal blaOXA-55-like strains isolated from clinical and environment sample.</title>
        <authorList>
            <person name="Ohama Y."/>
            <person name="Aoki K."/>
            <person name="Harada S."/>
            <person name="Moriya K."/>
            <person name="Ishii Y."/>
            <person name="Tateda K."/>
        </authorList>
    </citation>
    <scope>NUCLEOTIDE SEQUENCE</scope>
    <source>
        <strain evidence="1">JCM 11563</strain>
    </source>
</reference>
<organism evidence="1 2">
    <name type="scientific">Shewanella sairae</name>
    <dbReference type="NCBI Taxonomy" id="190310"/>
    <lineage>
        <taxon>Bacteria</taxon>
        <taxon>Pseudomonadati</taxon>
        <taxon>Pseudomonadota</taxon>
        <taxon>Gammaproteobacteria</taxon>
        <taxon>Alteromonadales</taxon>
        <taxon>Shewanellaceae</taxon>
        <taxon>Shewanella</taxon>
    </lineage>
</organism>
<dbReference type="EMBL" id="BPEY01000007">
    <property type="protein sequence ID" value="GIU41786.1"/>
    <property type="molecule type" value="Genomic_DNA"/>
</dbReference>
<protein>
    <submittedName>
        <fullName evidence="1">Uncharacterized protein</fullName>
    </submittedName>
</protein>
<sequence length="55" mass="6559">MSISNAHRWLEICEKQAKLLENLSETFPQRQRQHTQLSQSWRRVAAEIITEQPLK</sequence>
<dbReference type="RefSeq" id="WP_220779435.1">
    <property type="nucleotide sequence ID" value="NZ_BPEY01000007.1"/>
</dbReference>
<dbReference type="Proteomes" id="UP000887104">
    <property type="component" value="Unassembled WGS sequence"/>
</dbReference>
<evidence type="ECO:0000313" key="2">
    <source>
        <dbReference type="Proteomes" id="UP000887104"/>
    </source>
</evidence>
<proteinExistence type="predicted"/>
<accession>A0ABQ4P3P0</accession>
<name>A0ABQ4P3P0_9GAMM</name>
<gene>
    <name evidence="1" type="ORF">TUM4438_06860</name>
</gene>
<evidence type="ECO:0000313" key="1">
    <source>
        <dbReference type="EMBL" id="GIU41786.1"/>
    </source>
</evidence>